<evidence type="ECO:0000313" key="9">
    <source>
        <dbReference type="EMBL" id="TNM37734.1"/>
    </source>
</evidence>
<evidence type="ECO:0000256" key="6">
    <source>
        <dbReference type="ARBA" id="ARBA00023136"/>
    </source>
</evidence>
<feature type="transmembrane region" description="Helical" evidence="7">
    <location>
        <begin position="272"/>
        <end position="293"/>
    </location>
</feature>
<dbReference type="Pfam" id="PF07690">
    <property type="entry name" value="MFS_1"/>
    <property type="match status" value="1"/>
</dbReference>
<sequence length="431" mass="45045">MKRIATASMIGTTIEFYDFLIYGYAAALVFGPLFFPSLGDSAGTWASVATFGVAFVFRPFGAIVFGHFGDRLGRKRTLVTTLLMMGGATVAIGLVPTAAVLGAGAPLILVLLRAIQGTALGGEWAGAALLTSEYSDAAKRGRYSLFPQLGPALGVIIASATFLLTINIFGLEAFQSWAWRAPFLVSIVLIAVGLWVRLNIAETPSFTKVTASSTKVTFPFADSIREQWKQILLGGGMLSMTFGAFYLSIVFLGGVAAKPIEAGGLGYTLNDLLLANIAAGLVLAVGVIGSAILSDSLGRRKVLLTGTLYGLVAGPLAFAILEPGNAGSFVVALMVLMLAIAIPYGPAAAYLPELFKARYRYTGAGLAYNLAGIVGGALPLVIADPILERWGMDGLAYFVTGLAAMSTLCLLALRETRGEVLDPELEAVVPA</sequence>
<keyword evidence="5 7" id="KW-1133">Transmembrane helix</keyword>
<evidence type="ECO:0000256" key="7">
    <source>
        <dbReference type="SAM" id="Phobius"/>
    </source>
</evidence>
<dbReference type="EMBL" id="VDMP01000026">
    <property type="protein sequence ID" value="TNM37734.1"/>
    <property type="molecule type" value="Genomic_DNA"/>
</dbReference>
<feature type="transmembrane region" description="Helical" evidence="7">
    <location>
        <begin position="394"/>
        <end position="413"/>
    </location>
</feature>
<feature type="domain" description="Major facilitator superfamily (MFS) profile" evidence="8">
    <location>
        <begin position="4"/>
        <end position="418"/>
    </location>
</feature>
<dbReference type="PANTHER" id="PTHR43045">
    <property type="entry name" value="SHIKIMATE TRANSPORTER"/>
    <property type="match status" value="1"/>
</dbReference>
<dbReference type="PROSITE" id="PS00216">
    <property type="entry name" value="SUGAR_TRANSPORT_1"/>
    <property type="match status" value="1"/>
</dbReference>
<evidence type="ECO:0000313" key="10">
    <source>
        <dbReference type="Proteomes" id="UP000313231"/>
    </source>
</evidence>
<dbReference type="InterPro" id="IPR005829">
    <property type="entry name" value="Sugar_transporter_CS"/>
</dbReference>
<keyword evidence="2" id="KW-0813">Transport</keyword>
<evidence type="ECO:0000256" key="3">
    <source>
        <dbReference type="ARBA" id="ARBA00022475"/>
    </source>
</evidence>
<dbReference type="AlphaFoldDB" id="A0A5C4VPD6"/>
<feature type="transmembrane region" description="Helical" evidence="7">
    <location>
        <begin position="231"/>
        <end position="252"/>
    </location>
</feature>
<evidence type="ECO:0000259" key="8">
    <source>
        <dbReference type="PROSITE" id="PS50850"/>
    </source>
</evidence>
<comment type="caution">
    <text evidence="9">The sequence shown here is derived from an EMBL/GenBank/DDBJ whole genome shotgun (WGS) entry which is preliminary data.</text>
</comment>
<evidence type="ECO:0000256" key="5">
    <source>
        <dbReference type="ARBA" id="ARBA00022989"/>
    </source>
</evidence>
<feature type="transmembrane region" description="Helical" evidence="7">
    <location>
        <begin position="78"/>
        <end position="101"/>
    </location>
</feature>
<feature type="transmembrane region" description="Helical" evidence="7">
    <location>
        <begin position="107"/>
        <end position="131"/>
    </location>
</feature>
<evidence type="ECO:0000256" key="4">
    <source>
        <dbReference type="ARBA" id="ARBA00022692"/>
    </source>
</evidence>
<name>A0A5C4VPD6_9ACTN</name>
<feature type="transmembrane region" description="Helical" evidence="7">
    <location>
        <begin position="45"/>
        <end position="66"/>
    </location>
</feature>
<feature type="transmembrane region" description="Helical" evidence="7">
    <location>
        <begin position="327"/>
        <end position="351"/>
    </location>
</feature>
<dbReference type="PANTHER" id="PTHR43045:SF2">
    <property type="entry name" value="INNER MEMBRANE METABOLITE TRANSPORT PROTEIN YHJE"/>
    <property type="match status" value="1"/>
</dbReference>
<dbReference type="InterPro" id="IPR020846">
    <property type="entry name" value="MFS_dom"/>
</dbReference>
<gene>
    <name evidence="9" type="ORF">FHP29_18300</name>
</gene>
<dbReference type="InterPro" id="IPR036259">
    <property type="entry name" value="MFS_trans_sf"/>
</dbReference>
<feature type="transmembrane region" description="Helical" evidence="7">
    <location>
        <begin position="152"/>
        <end position="171"/>
    </location>
</feature>
<evidence type="ECO:0000256" key="1">
    <source>
        <dbReference type="ARBA" id="ARBA00004651"/>
    </source>
</evidence>
<feature type="transmembrane region" description="Helical" evidence="7">
    <location>
        <begin position="302"/>
        <end position="321"/>
    </location>
</feature>
<feature type="transmembrane region" description="Helical" evidence="7">
    <location>
        <begin position="177"/>
        <end position="198"/>
    </location>
</feature>
<feature type="transmembrane region" description="Helical" evidence="7">
    <location>
        <begin position="21"/>
        <end position="39"/>
    </location>
</feature>
<keyword evidence="4 7" id="KW-0812">Transmembrane</keyword>
<evidence type="ECO:0000256" key="2">
    <source>
        <dbReference type="ARBA" id="ARBA00022448"/>
    </source>
</evidence>
<proteinExistence type="predicted"/>
<dbReference type="GO" id="GO:0005886">
    <property type="term" value="C:plasma membrane"/>
    <property type="evidence" value="ECO:0007669"/>
    <property type="project" value="UniProtKB-SubCell"/>
</dbReference>
<reference evidence="9 10" key="1">
    <citation type="journal article" date="2016" name="Int. J. Syst. Evol. Microbiol.">
        <title>Nocardioides albidus sp. nov., an actinobacterium isolated from garden soil.</title>
        <authorList>
            <person name="Singh H."/>
            <person name="Du J."/>
            <person name="Trinh H."/>
            <person name="Won K."/>
            <person name="Yang J.E."/>
            <person name="Yin C."/>
            <person name="Kook M."/>
            <person name="Yi T.H."/>
        </authorList>
    </citation>
    <scope>NUCLEOTIDE SEQUENCE [LARGE SCALE GENOMIC DNA]</scope>
    <source>
        <strain evidence="9 10">CCTCC AB 2015297</strain>
    </source>
</reference>
<dbReference type="OrthoDB" id="9066401at2"/>
<feature type="transmembrane region" description="Helical" evidence="7">
    <location>
        <begin position="363"/>
        <end position="382"/>
    </location>
</feature>
<comment type="subcellular location">
    <subcellularLocation>
        <location evidence="1">Cell membrane</location>
        <topology evidence="1">Multi-pass membrane protein</topology>
    </subcellularLocation>
</comment>
<dbReference type="PROSITE" id="PS50850">
    <property type="entry name" value="MFS"/>
    <property type="match status" value="1"/>
</dbReference>
<protein>
    <submittedName>
        <fullName evidence="9">MHS family MFS transporter</fullName>
    </submittedName>
</protein>
<keyword evidence="6 7" id="KW-0472">Membrane</keyword>
<dbReference type="Gene3D" id="1.20.1250.20">
    <property type="entry name" value="MFS general substrate transporter like domains"/>
    <property type="match status" value="1"/>
</dbReference>
<dbReference type="Proteomes" id="UP000313231">
    <property type="component" value="Unassembled WGS sequence"/>
</dbReference>
<keyword evidence="10" id="KW-1185">Reference proteome</keyword>
<dbReference type="InterPro" id="IPR011701">
    <property type="entry name" value="MFS"/>
</dbReference>
<dbReference type="SUPFAM" id="SSF103473">
    <property type="entry name" value="MFS general substrate transporter"/>
    <property type="match status" value="1"/>
</dbReference>
<dbReference type="RefSeq" id="WP_139624280.1">
    <property type="nucleotide sequence ID" value="NZ_VDMP01000026.1"/>
</dbReference>
<keyword evidence="3" id="KW-1003">Cell membrane</keyword>
<organism evidence="9 10">
    <name type="scientific">Nocardioides albidus</name>
    <dbReference type="NCBI Taxonomy" id="1517589"/>
    <lineage>
        <taxon>Bacteria</taxon>
        <taxon>Bacillati</taxon>
        <taxon>Actinomycetota</taxon>
        <taxon>Actinomycetes</taxon>
        <taxon>Propionibacteriales</taxon>
        <taxon>Nocardioidaceae</taxon>
        <taxon>Nocardioides</taxon>
    </lineage>
</organism>
<dbReference type="GO" id="GO:0022857">
    <property type="term" value="F:transmembrane transporter activity"/>
    <property type="evidence" value="ECO:0007669"/>
    <property type="project" value="InterPro"/>
</dbReference>
<accession>A0A5C4VPD6</accession>